<protein>
    <submittedName>
        <fullName evidence="1">Uncharacterized protein</fullName>
    </submittedName>
</protein>
<dbReference type="AlphaFoldDB" id="A0A3P9CQA8"/>
<dbReference type="Proteomes" id="UP000265160">
    <property type="component" value="LG12"/>
</dbReference>
<dbReference type="GeneTree" id="ENSGT00940000158560"/>
<organism evidence="1 2">
    <name type="scientific">Maylandia zebra</name>
    <name type="common">zebra mbuna</name>
    <dbReference type="NCBI Taxonomy" id="106582"/>
    <lineage>
        <taxon>Eukaryota</taxon>
        <taxon>Metazoa</taxon>
        <taxon>Chordata</taxon>
        <taxon>Craniata</taxon>
        <taxon>Vertebrata</taxon>
        <taxon>Euteleostomi</taxon>
        <taxon>Actinopterygii</taxon>
        <taxon>Neopterygii</taxon>
        <taxon>Teleostei</taxon>
        <taxon>Neoteleostei</taxon>
        <taxon>Acanthomorphata</taxon>
        <taxon>Ovalentaria</taxon>
        <taxon>Cichlomorphae</taxon>
        <taxon>Cichliformes</taxon>
        <taxon>Cichlidae</taxon>
        <taxon>African cichlids</taxon>
        <taxon>Pseudocrenilabrinae</taxon>
        <taxon>Haplochromini</taxon>
        <taxon>Maylandia</taxon>
        <taxon>Maylandia zebra complex</taxon>
    </lineage>
</organism>
<proteinExistence type="predicted"/>
<accession>A0A3P9CQA8</accession>
<name>A0A3P9CQA8_9CICH</name>
<evidence type="ECO:0000313" key="2">
    <source>
        <dbReference type="Proteomes" id="UP000265160"/>
    </source>
</evidence>
<reference evidence="1" key="3">
    <citation type="submission" date="2025-09" db="UniProtKB">
        <authorList>
            <consortium name="Ensembl"/>
        </authorList>
    </citation>
    <scope>IDENTIFICATION</scope>
</reference>
<dbReference type="Ensembl" id="ENSMZET00005025333.1">
    <property type="protein sequence ID" value="ENSMZEP00005024530.1"/>
    <property type="gene ID" value="ENSMZEG00005017846.1"/>
</dbReference>
<sequence>MATISALRWTIWDLILKYKQGDTYGDGYKLTLVKKQSEGRGFQPPSLSPSSSLSPCSEVQVTQFIRQFVASCLLVSDSNTELSYVLPSEAVKKGCFERLFQFGVMDTTLEEVFLKVSEEDQSLENSDAGKSSIVEPEKPTVELNNLVKCSTLSQSQSSLMSSSSVGSVRGDEGGLYTDFYGDYCPLFDNRQGLTLLNMVDIDSISESESESEYFIDPWGNYFLLQCSILNQH</sequence>
<evidence type="ECO:0000313" key="1">
    <source>
        <dbReference type="Ensembl" id="ENSMZEP00005024530.1"/>
    </source>
</evidence>
<reference evidence="1" key="2">
    <citation type="submission" date="2025-08" db="UniProtKB">
        <authorList>
            <consortium name="Ensembl"/>
        </authorList>
    </citation>
    <scope>IDENTIFICATION</scope>
</reference>
<keyword evidence="2" id="KW-1185">Reference proteome</keyword>
<reference evidence="1 2" key="1">
    <citation type="journal article" date="2014" name="Nature">
        <title>The genomic substrate for adaptive radiation in African cichlid fish.</title>
        <authorList>
            <person name="Brawand D."/>
            <person name="Wagner C.E."/>
            <person name="Li Y.I."/>
            <person name="Malinsky M."/>
            <person name="Keller I."/>
            <person name="Fan S."/>
            <person name="Simakov O."/>
            <person name="Ng A.Y."/>
            <person name="Lim Z.W."/>
            <person name="Bezault E."/>
            <person name="Turner-Maier J."/>
            <person name="Johnson J."/>
            <person name="Alcazar R."/>
            <person name="Noh H.J."/>
            <person name="Russell P."/>
            <person name="Aken B."/>
            <person name="Alfoldi J."/>
            <person name="Amemiya C."/>
            <person name="Azzouzi N."/>
            <person name="Baroiller J.F."/>
            <person name="Barloy-Hubler F."/>
            <person name="Berlin A."/>
            <person name="Bloomquist R."/>
            <person name="Carleton K.L."/>
            <person name="Conte M.A."/>
            <person name="D'Cotta H."/>
            <person name="Eshel O."/>
            <person name="Gaffney L."/>
            <person name="Galibert F."/>
            <person name="Gante H.F."/>
            <person name="Gnerre S."/>
            <person name="Greuter L."/>
            <person name="Guyon R."/>
            <person name="Haddad N.S."/>
            <person name="Haerty W."/>
            <person name="Harris R.M."/>
            <person name="Hofmann H.A."/>
            <person name="Hourlier T."/>
            <person name="Hulata G."/>
            <person name="Jaffe D.B."/>
            <person name="Lara M."/>
            <person name="Lee A.P."/>
            <person name="MacCallum I."/>
            <person name="Mwaiko S."/>
            <person name="Nikaido M."/>
            <person name="Nishihara H."/>
            <person name="Ozouf-Costaz C."/>
            <person name="Penman D.J."/>
            <person name="Przybylski D."/>
            <person name="Rakotomanga M."/>
            <person name="Renn S.C.P."/>
            <person name="Ribeiro F.J."/>
            <person name="Ron M."/>
            <person name="Salzburger W."/>
            <person name="Sanchez-Pulido L."/>
            <person name="Santos M.E."/>
            <person name="Searle S."/>
            <person name="Sharpe T."/>
            <person name="Swofford R."/>
            <person name="Tan F.J."/>
            <person name="Williams L."/>
            <person name="Young S."/>
            <person name="Yin S."/>
            <person name="Okada N."/>
            <person name="Kocher T.D."/>
            <person name="Miska E.A."/>
            <person name="Lander E.S."/>
            <person name="Venkatesh B."/>
            <person name="Fernald R.D."/>
            <person name="Meyer A."/>
            <person name="Ponting C.P."/>
            <person name="Streelman J.T."/>
            <person name="Lindblad-Toh K."/>
            <person name="Seehausen O."/>
            <person name="Di Palma F."/>
        </authorList>
    </citation>
    <scope>NUCLEOTIDE SEQUENCE</scope>
</reference>